<dbReference type="Proteomes" id="UP001303115">
    <property type="component" value="Unassembled WGS sequence"/>
</dbReference>
<accession>A0AAN6PET3</accession>
<sequence>MLIKQPPSSSPHVLNPQLHTRKNHHTYNGALHLPESTHVQVIPHHLRATATTTTTTTTSNNSNNACNSTTTLTKANRRRYLITLYYAHNRACELRRSADDVLVLRQALDTAGCAAQGIGTVARLGEAGSGGSSSSSSPSRGGGCTSSRSNKTGTGGSDDDDVPAEQRIPCPRTCSCLCPCAVRGPDVQSAMEVNYMLGAALKKVEKGDVMARVAVEWFLRRRIGDCGDGW</sequence>
<evidence type="ECO:0000313" key="2">
    <source>
        <dbReference type="EMBL" id="KAK4038743.1"/>
    </source>
</evidence>
<feature type="compositionally biased region" description="Low complexity" evidence="1">
    <location>
        <begin position="132"/>
        <end position="149"/>
    </location>
</feature>
<feature type="region of interest" description="Disordered" evidence="1">
    <location>
        <begin position="125"/>
        <end position="164"/>
    </location>
</feature>
<gene>
    <name evidence="2" type="ORF">C8A01DRAFT_47692</name>
</gene>
<name>A0AAN6PET3_9PEZI</name>
<proteinExistence type="predicted"/>
<comment type="caution">
    <text evidence="2">The sequence shown here is derived from an EMBL/GenBank/DDBJ whole genome shotgun (WGS) entry which is preliminary data.</text>
</comment>
<evidence type="ECO:0000313" key="3">
    <source>
        <dbReference type="Proteomes" id="UP001303115"/>
    </source>
</evidence>
<organism evidence="2 3">
    <name type="scientific">Parachaetomium inaequale</name>
    <dbReference type="NCBI Taxonomy" id="2588326"/>
    <lineage>
        <taxon>Eukaryota</taxon>
        <taxon>Fungi</taxon>
        <taxon>Dikarya</taxon>
        <taxon>Ascomycota</taxon>
        <taxon>Pezizomycotina</taxon>
        <taxon>Sordariomycetes</taxon>
        <taxon>Sordariomycetidae</taxon>
        <taxon>Sordariales</taxon>
        <taxon>Chaetomiaceae</taxon>
        <taxon>Parachaetomium</taxon>
    </lineage>
</organism>
<keyword evidence="3" id="KW-1185">Reference proteome</keyword>
<evidence type="ECO:0000256" key="1">
    <source>
        <dbReference type="SAM" id="MobiDB-lite"/>
    </source>
</evidence>
<protein>
    <submittedName>
        <fullName evidence="2">Uncharacterized protein</fullName>
    </submittedName>
</protein>
<dbReference type="EMBL" id="MU854420">
    <property type="protein sequence ID" value="KAK4038743.1"/>
    <property type="molecule type" value="Genomic_DNA"/>
</dbReference>
<reference evidence="3" key="1">
    <citation type="journal article" date="2023" name="Mol. Phylogenet. Evol.">
        <title>Genome-scale phylogeny and comparative genomics of the fungal order Sordariales.</title>
        <authorList>
            <person name="Hensen N."/>
            <person name="Bonometti L."/>
            <person name="Westerberg I."/>
            <person name="Brannstrom I.O."/>
            <person name="Guillou S."/>
            <person name="Cros-Aarteil S."/>
            <person name="Calhoun S."/>
            <person name="Haridas S."/>
            <person name="Kuo A."/>
            <person name="Mondo S."/>
            <person name="Pangilinan J."/>
            <person name="Riley R."/>
            <person name="LaButti K."/>
            <person name="Andreopoulos B."/>
            <person name="Lipzen A."/>
            <person name="Chen C."/>
            <person name="Yan M."/>
            <person name="Daum C."/>
            <person name="Ng V."/>
            <person name="Clum A."/>
            <person name="Steindorff A."/>
            <person name="Ohm R.A."/>
            <person name="Martin F."/>
            <person name="Silar P."/>
            <person name="Natvig D.O."/>
            <person name="Lalanne C."/>
            <person name="Gautier V."/>
            <person name="Ament-Velasquez S.L."/>
            <person name="Kruys A."/>
            <person name="Hutchinson M.I."/>
            <person name="Powell A.J."/>
            <person name="Barry K."/>
            <person name="Miller A.N."/>
            <person name="Grigoriev I.V."/>
            <person name="Debuchy R."/>
            <person name="Gladieux P."/>
            <person name="Hiltunen Thoren M."/>
            <person name="Johannesson H."/>
        </authorList>
    </citation>
    <scope>NUCLEOTIDE SEQUENCE [LARGE SCALE GENOMIC DNA]</scope>
    <source>
        <strain evidence="3">CBS 284.82</strain>
    </source>
</reference>
<dbReference type="AlphaFoldDB" id="A0AAN6PET3"/>